<name>A0A8H7E3V8_9EURO</name>
<dbReference type="EMBL" id="JAACFV010000073">
    <property type="protein sequence ID" value="KAF7507178.1"/>
    <property type="molecule type" value="Genomic_DNA"/>
</dbReference>
<comment type="caution">
    <text evidence="1">The sequence shown here is derived from an EMBL/GenBank/DDBJ whole genome shotgun (WGS) entry which is preliminary data.</text>
</comment>
<evidence type="ECO:0000313" key="1">
    <source>
        <dbReference type="EMBL" id="KAF7507178.1"/>
    </source>
</evidence>
<protein>
    <submittedName>
        <fullName evidence="1">Uncharacterized protein</fullName>
    </submittedName>
</protein>
<organism evidence="1 2">
    <name type="scientific">Endocarpon pusillum</name>
    <dbReference type="NCBI Taxonomy" id="364733"/>
    <lineage>
        <taxon>Eukaryota</taxon>
        <taxon>Fungi</taxon>
        <taxon>Dikarya</taxon>
        <taxon>Ascomycota</taxon>
        <taxon>Pezizomycotina</taxon>
        <taxon>Eurotiomycetes</taxon>
        <taxon>Chaetothyriomycetidae</taxon>
        <taxon>Verrucariales</taxon>
        <taxon>Verrucariaceae</taxon>
        <taxon>Endocarpon</taxon>
    </lineage>
</organism>
<reference evidence="1" key="1">
    <citation type="submission" date="2020-02" db="EMBL/GenBank/DDBJ databases">
        <authorList>
            <person name="Palmer J.M."/>
        </authorList>
    </citation>
    <scope>NUCLEOTIDE SEQUENCE</scope>
    <source>
        <strain evidence="1">EPUS1.4</strain>
        <tissue evidence="1">Thallus</tissue>
    </source>
</reference>
<dbReference type="AlphaFoldDB" id="A0A8H7E3V8"/>
<keyword evidence="2" id="KW-1185">Reference proteome</keyword>
<proteinExistence type="predicted"/>
<evidence type="ECO:0000313" key="2">
    <source>
        <dbReference type="Proteomes" id="UP000606974"/>
    </source>
</evidence>
<dbReference type="Proteomes" id="UP000606974">
    <property type="component" value="Unassembled WGS sequence"/>
</dbReference>
<sequence>MHPIGTADTVAEYVVSLLSMLLLDMPGVIIKGSSFALIEIYAPASKLGGCYCAAETSQVFNVELLSSHTRVQDSVSTTSGTKVHADTY</sequence>
<gene>
    <name evidence="1" type="ORF">GJ744_010860</name>
</gene>
<accession>A0A8H7E3V8</accession>